<dbReference type="Gene3D" id="3.90.1140.10">
    <property type="entry name" value="Cyclic phosphodiesterase"/>
    <property type="match status" value="1"/>
</dbReference>
<proteinExistence type="predicted"/>
<sequence length="182" mass="20731">MARYFIALLPPAQVQAAVNVIKQHFCDRYASRKAQNSPPHITLQPPFEWSTQQIPALEQSLQTFAHSCKPVPIQLSGFAAFAPRVIYINVVKTPELLSLQADLTSYLKDKLTIIDSASKRRAYVPHLTVAFRDLTRQNFDLAWAEFQDQTFDFVFTVPVLTLLVHDGRRWHISTDFALQSGF</sequence>
<dbReference type="InterPro" id="IPR050580">
    <property type="entry name" value="2H_phosphoesterase_YjcG-like"/>
</dbReference>
<protein>
    <submittedName>
        <fullName evidence="1">Uncharacterized protein Tlr1954</fullName>
    </submittedName>
</protein>
<organism evidence="1">
    <name type="scientific">uncultured Synechococcales cyanobacterium</name>
    <dbReference type="NCBI Taxonomy" id="1936017"/>
    <lineage>
        <taxon>Bacteria</taxon>
        <taxon>Bacillati</taxon>
        <taxon>Cyanobacteriota</taxon>
        <taxon>Cyanophyceae</taxon>
        <taxon>Synechococcales</taxon>
        <taxon>environmental samples</taxon>
    </lineage>
</organism>
<dbReference type="PANTHER" id="PTHR40037:SF1">
    <property type="entry name" value="PHOSPHOESTERASE SAOUHSC_00951-RELATED"/>
    <property type="match status" value="1"/>
</dbReference>
<name>A0A6J4VGB2_9CYAN</name>
<dbReference type="Pfam" id="PF13563">
    <property type="entry name" value="2_5_RNA_ligase2"/>
    <property type="match status" value="1"/>
</dbReference>
<dbReference type="EMBL" id="CADCWO010000103">
    <property type="protein sequence ID" value="CAA9572770.1"/>
    <property type="molecule type" value="Genomic_DNA"/>
</dbReference>
<gene>
    <name evidence="1" type="ORF">AVDCRST_MAG81-2981</name>
</gene>
<dbReference type="InterPro" id="IPR009097">
    <property type="entry name" value="Cyclic_Pdiesterase"/>
</dbReference>
<dbReference type="PANTHER" id="PTHR40037">
    <property type="entry name" value="PHOSPHOESTERASE YJCG-RELATED"/>
    <property type="match status" value="1"/>
</dbReference>
<reference evidence="1" key="1">
    <citation type="submission" date="2020-02" db="EMBL/GenBank/DDBJ databases">
        <authorList>
            <person name="Meier V. D."/>
        </authorList>
    </citation>
    <scope>NUCLEOTIDE SEQUENCE</scope>
    <source>
        <strain evidence="1">AVDCRST_MAG81</strain>
    </source>
</reference>
<dbReference type="AlphaFoldDB" id="A0A6J4VGB2"/>
<accession>A0A6J4VGB2</accession>
<dbReference type="SUPFAM" id="SSF55144">
    <property type="entry name" value="LigT-like"/>
    <property type="match status" value="1"/>
</dbReference>
<evidence type="ECO:0000313" key="1">
    <source>
        <dbReference type="EMBL" id="CAA9572770.1"/>
    </source>
</evidence>